<dbReference type="RefSeq" id="WP_100278679.1">
    <property type="nucleotide sequence ID" value="NZ_CP018799.1"/>
</dbReference>
<dbReference type="InterPro" id="IPR020103">
    <property type="entry name" value="PsdUridine_synth_cat_dom_sf"/>
</dbReference>
<dbReference type="GO" id="GO:0160142">
    <property type="term" value="F:23S rRNA pseudouridine(746) synthase activity"/>
    <property type="evidence" value="ECO:0007669"/>
    <property type="project" value="UniProtKB-EC"/>
</dbReference>
<dbReference type="EC" id="5.4.99.28" evidence="3"/>
<dbReference type="PANTHER" id="PTHR21600:SF89">
    <property type="entry name" value="RIBOSOMAL LARGE SUBUNIT PSEUDOURIDINE SYNTHASE A"/>
    <property type="match status" value="1"/>
</dbReference>
<dbReference type="OrthoDB" id="5289274at2"/>
<organism evidence="3 4">
    <name type="scientific">Mariprofundus aestuarium</name>
    <dbReference type="NCBI Taxonomy" id="1921086"/>
    <lineage>
        <taxon>Bacteria</taxon>
        <taxon>Pseudomonadati</taxon>
        <taxon>Pseudomonadota</taxon>
        <taxon>Candidatius Mariprofundia</taxon>
        <taxon>Mariprofundales</taxon>
        <taxon>Mariprofundaceae</taxon>
        <taxon>Mariprofundus</taxon>
    </lineage>
</organism>
<feature type="coiled-coil region" evidence="1">
    <location>
        <begin position="206"/>
        <end position="240"/>
    </location>
</feature>
<evidence type="ECO:0000313" key="4">
    <source>
        <dbReference type="Proteomes" id="UP000231701"/>
    </source>
</evidence>
<accession>A0A2K8KWR6</accession>
<dbReference type="InterPro" id="IPR006224">
    <property type="entry name" value="PsdUridine_synth_RluA-like_CS"/>
</dbReference>
<dbReference type="PROSITE" id="PS01129">
    <property type="entry name" value="PSI_RLU"/>
    <property type="match status" value="1"/>
</dbReference>
<dbReference type="GO" id="GO:0160151">
    <property type="term" value="F:tRNA pseudouridine(32) synthase activity"/>
    <property type="evidence" value="ECO:0007669"/>
    <property type="project" value="UniProtKB-EC"/>
</dbReference>
<proteinExistence type="predicted"/>
<dbReference type="EMBL" id="CP018799">
    <property type="protein sequence ID" value="ATX79318.1"/>
    <property type="molecule type" value="Genomic_DNA"/>
</dbReference>
<dbReference type="EC" id="5.4.99.29" evidence="3"/>
<gene>
    <name evidence="3" type="ORF">Ga0123461_0898</name>
</gene>
<dbReference type="CDD" id="cd02869">
    <property type="entry name" value="PseudoU_synth_RluA_like"/>
    <property type="match status" value="1"/>
</dbReference>
<dbReference type="PANTHER" id="PTHR21600">
    <property type="entry name" value="MITOCHONDRIAL RNA PSEUDOURIDINE SYNTHASE"/>
    <property type="match status" value="1"/>
</dbReference>
<dbReference type="InterPro" id="IPR006145">
    <property type="entry name" value="PsdUridine_synth_RsuA/RluA"/>
</dbReference>
<evidence type="ECO:0000313" key="3">
    <source>
        <dbReference type="EMBL" id="ATX79318.1"/>
    </source>
</evidence>
<name>A0A2K8KWR6_MARES</name>
<dbReference type="KEGG" id="maes:Ga0123461_0898"/>
<feature type="coiled-coil region" evidence="1">
    <location>
        <begin position="127"/>
        <end position="161"/>
    </location>
</feature>
<reference evidence="3 4" key="1">
    <citation type="submission" date="2016-12" db="EMBL/GenBank/DDBJ databases">
        <title>Isolation and genomic insights into novel planktonic Zetaproteobacteria from stratified waters of the Chesapeake Bay.</title>
        <authorList>
            <person name="McAllister S.M."/>
            <person name="Kato S."/>
            <person name="Chan C.S."/>
            <person name="Chiu B.K."/>
            <person name="Field E.K."/>
        </authorList>
    </citation>
    <scope>NUCLEOTIDE SEQUENCE [LARGE SCALE GENOMIC DNA]</scope>
    <source>
        <strain evidence="3 4">CP-5</strain>
    </source>
</reference>
<keyword evidence="3" id="KW-0413">Isomerase</keyword>
<evidence type="ECO:0000256" key="1">
    <source>
        <dbReference type="SAM" id="Coils"/>
    </source>
</evidence>
<keyword evidence="4" id="KW-1185">Reference proteome</keyword>
<dbReference type="SUPFAM" id="SSF55120">
    <property type="entry name" value="Pseudouridine synthase"/>
    <property type="match status" value="1"/>
</dbReference>
<dbReference type="Pfam" id="PF00849">
    <property type="entry name" value="PseudoU_synth_2"/>
    <property type="match status" value="1"/>
</dbReference>
<sequence length="555" mass="63153">MQQTAANDLITYFPTCPTADEIPTLMPSPFSNIPHPLAQQACLMLQEKLSGDQHGLRDFSQHGKMFGVLVVRDSAGRIGFLSAFSGMISGQWQLPGFVPQLFELAEHANYLYAGNDQLAELTAQLQRVETSKQRSDLMQQISQLQQQRDLALTELKQQHRDAKAGRKQQRLALQELTGLSDSERQRQMATLALASQHHKREFTNASLQWQEKLQLLLQQLDQVERHIQEIKERRAEKSRQLHKILFATYQLHSFSGEQQPITHFFDAMPPAGAGDCAGPKLIHYARKHRLQPLALGEFWWGASPSTGVRHHAHYYPACRGKCRPILPFMLDGLGVEPEPDHAQEIDLSEPAVVYEDESLLVVNKPSGLLSAPGKQVKDCVYNRLLQRYPENPELRLVHRLDMATSGLLLVAKNLKANKFLQRQFIQRDVEKRYEAILTRRLSPDQLEGEINLPLCVDLYDTPRQMVCFESGKAAKTCWRVLNHEGETTRIWFYPQTGRTHQLRVHASHKDGLNAAIVGDALYGQAGERLMLHAQRLCFTHPVSRERLEFELPAPF</sequence>
<feature type="domain" description="Pseudouridine synthase RsuA/RluA-like" evidence="2">
    <location>
        <begin position="359"/>
        <end position="508"/>
    </location>
</feature>
<dbReference type="Proteomes" id="UP000231701">
    <property type="component" value="Chromosome"/>
</dbReference>
<evidence type="ECO:0000259" key="2">
    <source>
        <dbReference type="Pfam" id="PF00849"/>
    </source>
</evidence>
<dbReference type="Gene3D" id="3.30.2350.10">
    <property type="entry name" value="Pseudouridine synthase"/>
    <property type="match status" value="1"/>
</dbReference>
<dbReference type="GO" id="GO:0000455">
    <property type="term" value="P:enzyme-directed rRNA pseudouridine synthesis"/>
    <property type="evidence" value="ECO:0007669"/>
    <property type="project" value="TreeGrafter"/>
</dbReference>
<dbReference type="GO" id="GO:0003723">
    <property type="term" value="F:RNA binding"/>
    <property type="evidence" value="ECO:0007669"/>
    <property type="project" value="InterPro"/>
</dbReference>
<protein>
    <submittedName>
        <fullName evidence="3">Ribosomal large subunit pseudouridine synthase A</fullName>
        <ecNumber evidence="3">5.4.99.28</ecNumber>
        <ecNumber evidence="3">5.4.99.29</ecNumber>
    </submittedName>
</protein>
<dbReference type="InterPro" id="IPR050188">
    <property type="entry name" value="RluA_PseudoU_synthase"/>
</dbReference>
<keyword evidence="1" id="KW-0175">Coiled coil</keyword>
<dbReference type="AlphaFoldDB" id="A0A2K8KWR6"/>